<protein>
    <submittedName>
        <fullName evidence="1">Uncharacterized protein</fullName>
    </submittedName>
</protein>
<organism evidence="1 2">
    <name type="scientific">Sphaerodactylus townsendi</name>
    <dbReference type="NCBI Taxonomy" id="933632"/>
    <lineage>
        <taxon>Eukaryota</taxon>
        <taxon>Metazoa</taxon>
        <taxon>Chordata</taxon>
        <taxon>Craniata</taxon>
        <taxon>Vertebrata</taxon>
        <taxon>Euteleostomi</taxon>
        <taxon>Lepidosauria</taxon>
        <taxon>Squamata</taxon>
        <taxon>Bifurcata</taxon>
        <taxon>Gekkota</taxon>
        <taxon>Sphaerodactylidae</taxon>
        <taxon>Sphaerodactylus</taxon>
    </lineage>
</organism>
<comment type="caution">
    <text evidence="1">The sequence shown here is derived from an EMBL/GenBank/DDBJ whole genome shotgun (WGS) entry which is preliminary data.</text>
</comment>
<accession>A0ACB8EWA6</accession>
<dbReference type="Proteomes" id="UP000827872">
    <property type="component" value="Linkage Group LG15"/>
</dbReference>
<evidence type="ECO:0000313" key="1">
    <source>
        <dbReference type="EMBL" id="KAH7996664.1"/>
    </source>
</evidence>
<dbReference type="EMBL" id="CM037628">
    <property type="protein sequence ID" value="KAH7996664.1"/>
    <property type="molecule type" value="Genomic_DNA"/>
</dbReference>
<name>A0ACB8EWA6_9SAUR</name>
<reference evidence="1" key="1">
    <citation type="submission" date="2021-08" db="EMBL/GenBank/DDBJ databases">
        <title>The first chromosome-level gecko genome reveals the dynamic sex chromosomes of Neotropical dwarf geckos (Sphaerodactylidae: Sphaerodactylus).</title>
        <authorList>
            <person name="Pinto B.J."/>
            <person name="Keating S.E."/>
            <person name="Gamble T."/>
        </authorList>
    </citation>
    <scope>NUCLEOTIDE SEQUENCE</scope>
    <source>
        <strain evidence="1">TG3544</strain>
    </source>
</reference>
<evidence type="ECO:0000313" key="2">
    <source>
        <dbReference type="Proteomes" id="UP000827872"/>
    </source>
</evidence>
<keyword evidence="2" id="KW-1185">Reference proteome</keyword>
<gene>
    <name evidence="1" type="ORF">K3G42_009565</name>
</gene>
<sequence length="182" mass="21130">MFNPNKYKNDFLQKQFWSQVFKCSWEEYILDEAWKRCTGKEKLKDLNIDLFDMNTSRHSYSISNAVYAIAHVLHEMYCLQTAKKKAARVELHDIHAWQLNSLLRKVHFNNTAGEEVSFDRNGDLNAGYDILNWAILPNNTPLPTQVGYLEAQISTSEVIVISEEAIVWNTRFNQVRNNGGKT</sequence>
<proteinExistence type="predicted"/>